<comment type="caution">
    <text evidence="1">The sequence shown here is derived from an EMBL/GenBank/DDBJ whole genome shotgun (WGS) entry which is preliminary data.</text>
</comment>
<sequence length="122" mass="13753">MPLKLNYSAARTLLYNLIRSEYEADMYPKGTGPTTNIITEGNADPDKARFYGADETQRLLDNILATLRVCGRIKKVKALAWVKKKMLLSAHVLIEDSAIYSKLLMALQIDENEVNQMMSDIS</sequence>
<dbReference type="EMBL" id="JAUJEB010000016">
    <property type="protein sequence ID" value="MDN5217427.1"/>
    <property type="molecule type" value="Genomic_DNA"/>
</dbReference>
<gene>
    <name evidence="1" type="ORF">QQ020_35460</name>
</gene>
<evidence type="ECO:0000313" key="2">
    <source>
        <dbReference type="Proteomes" id="UP001172083"/>
    </source>
</evidence>
<reference evidence="1" key="1">
    <citation type="submission" date="2023-06" db="EMBL/GenBank/DDBJ databases">
        <title>Genomic of Agaribacillus aureum.</title>
        <authorList>
            <person name="Wang G."/>
        </authorList>
    </citation>
    <scope>NUCLEOTIDE SEQUENCE</scope>
    <source>
        <strain evidence="1">BMA12</strain>
    </source>
</reference>
<proteinExistence type="predicted"/>
<evidence type="ECO:0000313" key="1">
    <source>
        <dbReference type="EMBL" id="MDN5217427.1"/>
    </source>
</evidence>
<dbReference type="Proteomes" id="UP001172083">
    <property type="component" value="Unassembled WGS sequence"/>
</dbReference>
<keyword evidence="2" id="KW-1185">Reference proteome</keyword>
<protein>
    <submittedName>
        <fullName evidence="1">Uncharacterized protein</fullName>
    </submittedName>
</protein>
<dbReference type="RefSeq" id="WP_346762763.1">
    <property type="nucleotide sequence ID" value="NZ_JAUJEB010000016.1"/>
</dbReference>
<name>A0ABT8LKJ7_9BACT</name>
<organism evidence="1 2">
    <name type="scientific">Agaribacillus aureus</name>
    <dbReference type="NCBI Taxonomy" id="3051825"/>
    <lineage>
        <taxon>Bacteria</taxon>
        <taxon>Pseudomonadati</taxon>
        <taxon>Bacteroidota</taxon>
        <taxon>Cytophagia</taxon>
        <taxon>Cytophagales</taxon>
        <taxon>Splendidivirgaceae</taxon>
        <taxon>Agaribacillus</taxon>
    </lineage>
</organism>
<accession>A0ABT8LKJ7</accession>